<protein>
    <submittedName>
        <fullName evidence="2">Helix-turn-helix domain-containing protein</fullName>
    </submittedName>
</protein>
<dbReference type="RefSeq" id="WP_380711466.1">
    <property type="nucleotide sequence ID" value="NZ_JBHUML010000002.1"/>
</dbReference>
<evidence type="ECO:0000313" key="2">
    <source>
        <dbReference type="EMBL" id="MFD2704179.1"/>
    </source>
</evidence>
<keyword evidence="3" id="KW-1185">Reference proteome</keyword>
<accession>A0ABW5SY05</accession>
<evidence type="ECO:0000259" key="1">
    <source>
        <dbReference type="Pfam" id="PF12728"/>
    </source>
</evidence>
<dbReference type="EMBL" id="JBHUML010000002">
    <property type="protein sequence ID" value="MFD2704179.1"/>
    <property type="molecule type" value="Genomic_DNA"/>
</dbReference>
<feature type="domain" description="Helix-turn-helix" evidence="1">
    <location>
        <begin position="10"/>
        <end position="58"/>
    </location>
</feature>
<evidence type="ECO:0000313" key="3">
    <source>
        <dbReference type="Proteomes" id="UP001597520"/>
    </source>
</evidence>
<proteinExistence type="predicted"/>
<dbReference type="Proteomes" id="UP001597520">
    <property type="component" value="Unassembled WGS sequence"/>
</dbReference>
<reference evidence="3" key="1">
    <citation type="journal article" date="2019" name="Int. J. Syst. Evol. Microbiol.">
        <title>The Global Catalogue of Microorganisms (GCM) 10K type strain sequencing project: providing services to taxonomists for standard genome sequencing and annotation.</title>
        <authorList>
            <consortium name="The Broad Institute Genomics Platform"/>
            <consortium name="The Broad Institute Genome Sequencing Center for Infectious Disease"/>
            <person name="Wu L."/>
            <person name="Ma J."/>
        </authorList>
    </citation>
    <scope>NUCLEOTIDE SEQUENCE [LARGE SCALE GENOMIC DNA]</scope>
    <source>
        <strain evidence="3">KCTC 33792</strain>
    </source>
</reference>
<gene>
    <name evidence="2" type="ORF">ACFSUB_01765</name>
</gene>
<dbReference type="InterPro" id="IPR041657">
    <property type="entry name" value="HTH_17"/>
</dbReference>
<organism evidence="2 3">
    <name type="scientific">Salibacterium lacus</name>
    <dbReference type="NCBI Taxonomy" id="1898109"/>
    <lineage>
        <taxon>Bacteria</taxon>
        <taxon>Bacillati</taxon>
        <taxon>Bacillota</taxon>
        <taxon>Bacilli</taxon>
        <taxon>Bacillales</taxon>
        <taxon>Bacillaceae</taxon>
    </lineage>
</organism>
<dbReference type="Pfam" id="PF12728">
    <property type="entry name" value="HTH_17"/>
    <property type="match status" value="1"/>
</dbReference>
<sequence>MNKQDFPLVMGTKDVQEVLGVGYTKAKEVMRQRDVPSFRVGRYNKIYREDFFAWLENQKEESPCM</sequence>
<name>A0ABW5SY05_9BACI</name>
<comment type="caution">
    <text evidence="2">The sequence shown here is derived from an EMBL/GenBank/DDBJ whole genome shotgun (WGS) entry which is preliminary data.</text>
</comment>